<evidence type="ECO:0000313" key="6">
    <source>
        <dbReference type="Proteomes" id="UP000056419"/>
    </source>
</evidence>
<dbReference type="InterPro" id="IPR052063">
    <property type="entry name" value="Polysaccharide_Lyase_1"/>
</dbReference>
<dbReference type="InterPro" id="IPR011050">
    <property type="entry name" value="Pectin_lyase_fold/virulence"/>
</dbReference>
<dbReference type="Proteomes" id="UP000056419">
    <property type="component" value="Unassembled WGS sequence"/>
</dbReference>
<dbReference type="EC" id="4.2.2.22" evidence="4"/>
<dbReference type="SUPFAM" id="SSF51126">
    <property type="entry name" value="Pectin lyase-like"/>
    <property type="match status" value="1"/>
</dbReference>
<evidence type="ECO:0000313" key="7">
    <source>
        <dbReference type="Proteomes" id="UP000285305"/>
    </source>
</evidence>
<dbReference type="AlphaFoldDB" id="A0A108TAT1"/>
<dbReference type="STRING" id="46506.AA415_00865"/>
<evidence type="ECO:0000313" key="5">
    <source>
        <dbReference type="EMBL" id="RHC33736.1"/>
    </source>
</evidence>
<feature type="region of interest" description="Disordered" evidence="3">
    <location>
        <begin position="30"/>
        <end position="52"/>
    </location>
</feature>
<dbReference type="PANTHER" id="PTHR42970">
    <property type="entry name" value="PECTATE LYASE C-RELATED"/>
    <property type="match status" value="1"/>
</dbReference>
<organism evidence="4 6">
    <name type="scientific">Bacteroides stercoris</name>
    <dbReference type="NCBI Taxonomy" id="46506"/>
    <lineage>
        <taxon>Bacteria</taxon>
        <taxon>Pseudomonadati</taxon>
        <taxon>Bacteroidota</taxon>
        <taxon>Bacteroidia</taxon>
        <taxon>Bacteroidales</taxon>
        <taxon>Bacteroidaceae</taxon>
        <taxon>Bacteroides</taxon>
    </lineage>
</organism>
<gene>
    <name evidence="4" type="primary">pelA_1</name>
    <name evidence="4" type="ORF">AA415_00865</name>
    <name evidence="5" type="ORF">DW853_00750</name>
</gene>
<dbReference type="RefSeq" id="WP_060385377.1">
    <property type="nucleotide sequence ID" value="NZ_CAXTGL010000020.1"/>
</dbReference>
<evidence type="ECO:0000256" key="3">
    <source>
        <dbReference type="SAM" id="MobiDB-lite"/>
    </source>
</evidence>
<dbReference type="Proteomes" id="UP000285305">
    <property type="component" value="Unassembled WGS sequence"/>
</dbReference>
<dbReference type="PANTHER" id="PTHR42970:SF1">
    <property type="entry name" value="PECTATE LYASE C-RELATED"/>
    <property type="match status" value="1"/>
</dbReference>
<dbReference type="GO" id="GO:0016829">
    <property type="term" value="F:lyase activity"/>
    <property type="evidence" value="ECO:0007669"/>
    <property type="project" value="UniProtKB-KW"/>
</dbReference>
<evidence type="ECO:0000313" key="4">
    <source>
        <dbReference type="EMBL" id="KWR56556.1"/>
    </source>
</evidence>
<reference evidence="5 7" key="3">
    <citation type="submission" date="2018-08" db="EMBL/GenBank/DDBJ databases">
        <title>A genome reference for cultivated species of the human gut microbiota.</title>
        <authorList>
            <person name="Zou Y."/>
            <person name="Xue W."/>
            <person name="Luo G."/>
        </authorList>
    </citation>
    <scope>NUCLEOTIDE SEQUENCE [LARGE SCALE GENOMIC DNA]</scope>
    <source>
        <strain evidence="5 7">AM36-9BH</strain>
    </source>
</reference>
<keyword evidence="1" id="KW-0479">Metal-binding</keyword>
<keyword evidence="6" id="KW-1185">Reference proteome</keyword>
<dbReference type="PROSITE" id="PS51257">
    <property type="entry name" value="PROKAR_LIPOPROTEIN"/>
    <property type="match status" value="1"/>
</dbReference>
<evidence type="ECO:0000256" key="1">
    <source>
        <dbReference type="ARBA" id="ARBA00022723"/>
    </source>
</evidence>
<comment type="caution">
    <text evidence="4">The sequence shown here is derived from an EMBL/GenBank/DDBJ whole genome shotgun (WGS) entry which is preliminary data.</text>
</comment>
<keyword evidence="4" id="KW-0456">Lyase</keyword>
<dbReference type="Gene3D" id="2.160.20.10">
    <property type="entry name" value="Single-stranded right-handed beta-helix, Pectin lyase-like"/>
    <property type="match status" value="1"/>
</dbReference>
<dbReference type="EMBL" id="QSHQ01000001">
    <property type="protein sequence ID" value="RHC33736.1"/>
    <property type="molecule type" value="Genomic_DNA"/>
</dbReference>
<reference evidence="4" key="2">
    <citation type="submission" date="2016-01" db="EMBL/GenBank/DDBJ databases">
        <authorList>
            <person name="McClelland M."/>
            <person name="Jain A."/>
            <person name="Saraogi P."/>
            <person name="Mendelson R."/>
            <person name="Westerman R."/>
            <person name="SanMiguel P."/>
            <person name="Csonka L."/>
        </authorList>
    </citation>
    <scope>NUCLEOTIDE SEQUENCE</scope>
    <source>
        <strain evidence="4">CL09T03C01</strain>
    </source>
</reference>
<keyword evidence="2" id="KW-0325">Glycoprotein</keyword>
<dbReference type="EMBL" id="LRGC01000003">
    <property type="protein sequence ID" value="KWR56556.1"/>
    <property type="molecule type" value="Genomic_DNA"/>
</dbReference>
<dbReference type="GO" id="GO:0046872">
    <property type="term" value="F:metal ion binding"/>
    <property type="evidence" value="ECO:0007669"/>
    <property type="project" value="UniProtKB-KW"/>
</dbReference>
<reference evidence="4 6" key="1">
    <citation type="journal article" date="2016" name="BMC Genomics">
        <title>Type VI secretion systems of human gut Bacteroidales segregate into three genetic architectures, two of which are contained on mobile genetic elements.</title>
        <authorList>
            <person name="Coyne M.J."/>
            <person name="Roelofs K.G."/>
            <person name="Comstock L.E."/>
        </authorList>
    </citation>
    <scope>NUCLEOTIDE SEQUENCE [LARGE SCALE GENOMIC DNA]</scope>
    <source>
        <strain evidence="4 6">CL09T03C01</strain>
    </source>
</reference>
<protein>
    <submittedName>
        <fullName evidence="5">Pectate lyase</fullName>
    </submittedName>
    <submittedName>
        <fullName evidence="4">Pectate trisaccharide-lyase</fullName>
        <ecNumber evidence="4">4.2.2.22</ecNumber>
    </submittedName>
</protein>
<proteinExistence type="predicted"/>
<evidence type="ECO:0000256" key="2">
    <source>
        <dbReference type="ARBA" id="ARBA00023180"/>
    </source>
</evidence>
<name>A0A108TAT1_BACSE</name>
<dbReference type="PATRIC" id="fig|46506.5.peg.933"/>
<accession>A0A108TAT1</accession>
<dbReference type="InterPro" id="IPR012334">
    <property type="entry name" value="Pectin_lyas_fold"/>
</dbReference>
<sequence length="562" mass="61323">MKGIYWLFYLLFVLGFGVISCSGDNPIVDSEGNIGSNGDDESNGEENGSPDTGVKTLDYGELFAFPYAEGHGRNATGGRGGAVYVVTRLDDPAGKPEGTLRYAVEKSGARTVVFAISGTIMLERELKTKNDNLTIAGQTSPGGICIANYPFTINSDNVIIRFIRFRPGNINTDNDGLGGSDNKNIIIDHCSVSWGTDEGLSVYGSEYTTVQWCLVAQSLRATPAKITGEKFNTHGYGGNWGGHYASYHHNIIAHCESRVPRLGPRYTTLALDKGELVDIRNNVYYNYAGEGCYGGEAQKVNLVNNYYKPGPATKLFTGSKEKRQYRIAKPDVYPKDYSGADYKKWLQTWGRFYVSGNCVEGYSDVTADNWQDGVFGQMDAKNCEGGESSALWKEHTSIKVNSPVSGAGHVTTHSAVDAYDMVLQYAGACNYRDKLDELIISDVRKGVATCTGSAKEWESLKGWSDNKPGYINKPSDIGTNAGQLDEKGFPVLATDTEICTEDTDSDGIPDYWEKEYGLDFKKNDANERTVDVNGKYTNIEMYMNSLVHGIMEAGSKGGAVAD</sequence>